<dbReference type="Pfam" id="PF00356">
    <property type="entry name" value="LacI"/>
    <property type="match status" value="1"/>
</dbReference>
<dbReference type="PRINTS" id="PR00036">
    <property type="entry name" value="HTHLACI"/>
</dbReference>
<keyword evidence="1" id="KW-0805">Transcription regulation</keyword>
<evidence type="ECO:0000313" key="5">
    <source>
        <dbReference type="EMBL" id="GGW66303.1"/>
    </source>
</evidence>
<dbReference type="InterPro" id="IPR000843">
    <property type="entry name" value="HTH_LacI"/>
</dbReference>
<protein>
    <submittedName>
        <fullName evidence="5">Transcriptional regulator</fullName>
    </submittedName>
</protein>
<keyword evidence="2" id="KW-0238">DNA-binding</keyword>
<accession>A0ABQ2WQ91</accession>
<dbReference type="InterPro" id="IPR010982">
    <property type="entry name" value="Lambda_DNA-bd_dom_sf"/>
</dbReference>
<evidence type="ECO:0000256" key="3">
    <source>
        <dbReference type="ARBA" id="ARBA00023163"/>
    </source>
</evidence>
<comment type="caution">
    <text evidence="5">The sequence shown here is derived from an EMBL/GenBank/DDBJ whole genome shotgun (WGS) entry which is preliminary data.</text>
</comment>
<name>A0ABQ2WQ91_9ALTE</name>
<gene>
    <name evidence="5" type="primary">galR</name>
    <name evidence="5" type="ORF">GCM10008111_22830</name>
</gene>
<dbReference type="InterPro" id="IPR028082">
    <property type="entry name" value="Peripla_BP_I"/>
</dbReference>
<evidence type="ECO:0000256" key="2">
    <source>
        <dbReference type="ARBA" id="ARBA00023125"/>
    </source>
</evidence>
<dbReference type="PANTHER" id="PTHR30146:SF109">
    <property type="entry name" value="HTH-TYPE TRANSCRIPTIONAL REGULATOR GALS"/>
    <property type="match status" value="1"/>
</dbReference>
<sequence length="335" mass="36386">MATIYEVSKLAGVSLATVSRVMNNNTPVRESTRKKVLAAMEQLGYRPNSIAQSLASNCSNSVGILVSELHGPFYGAMLTGIEAEFRAAGKHVIIAAGHSELATEQEGIEFLQSRSCDALILHVEAVSDDYLIKLAQTDTPFVLLNRQIPALADRCISLNNELGGYLATQHLLAQGHRDIAYIAGPMWKTDAKERYQGHQRALADYQLVANPALFFEGDFRETGGSKGLSAILATGLPFTALVCGNDEMASGALTAARELGLSVPDSFSVVGFDNVNFAYYTYPKLSTIDYPISAMGQMAARWVLREVYRSATVEVQQLFEPHFIPRDSVKACSPT</sequence>
<dbReference type="CDD" id="cd06270">
    <property type="entry name" value="PBP1_GalS-like"/>
    <property type="match status" value="1"/>
</dbReference>
<evidence type="ECO:0000256" key="1">
    <source>
        <dbReference type="ARBA" id="ARBA00023015"/>
    </source>
</evidence>
<evidence type="ECO:0000259" key="4">
    <source>
        <dbReference type="PROSITE" id="PS50932"/>
    </source>
</evidence>
<keyword evidence="6" id="KW-1185">Reference proteome</keyword>
<dbReference type="Pfam" id="PF13377">
    <property type="entry name" value="Peripla_BP_3"/>
    <property type="match status" value="1"/>
</dbReference>
<dbReference type="Gene3D" id="1.10.260.40">
    <property type="entry name" value="lambda repressor-like DNA-binding domains"/>
    <property type="match status" value="1"/>
</dbReference>
<keyword evidence="3" id="KW-0804">Transcription</keyword>
<dbReference type="Gene3D" id="3.40.50.2300">
    <property type="match status" value="2"/>
</dbReference>
<proteinExistence type="predicted"/>
<dbReference type="SUPFAM" id="SSF47413">
    <property type="entry name" value="lambda repressor-like DNA-binding domains"/>
    <property type="match status" value="1"/>
</dbReference>
<dbReference type="RefSeq" id="WP_189483355.1">
    <property type="nucleotide sequence ID" value="NZ_BMYR01000009.1"/>
</dbReference>
<dbReference type="EMBL" id="BMYR01000009">
    <property type="protein sequence ID" value="GGW66303.1"/>
    <property type="molecule type" value="Genomic_DNA"/>
</dbReference>
<dbReference type="PANTHER" id="PTHR30146">
    <property type="entry name" value="LACI-RELATED TRANSCRIPTIONAL REPRESSOR"/>
    <property type="match status" value="1"/>
</dbReference>
<dbReference type="PROSITE" id="PS50932">
    <property type="entry name" value="HTH_LACI_2"/>
    <property type="match status" value="1"/>
</dbReference>
<evidence type="ECO:0000313" key="6">
    <source>
        <dbReference type="Proteomes" id="UP000634667"/>
    </source>
</evidence>
<dbReference type="CDD" id="cd01392">
    <property type="entry name" value="HTH_LacI"/>
    <property type="match status" value="1"/>
</dbReference>
<dbReference type="SMART" id="SM00354">
    <property type="entry name" value="HTH_LACI"/>
    <property type="match status" value="1"/>
</dbReference>
<reference evidence="6" key="1">
    <citation type="journal article" date="2019" name="Int. J. Syst. Evol. Microbiol.">
        <title>The Global Catalogue of Microorganisms (GCM) 10K type strain sequencing project: providing services to taxonomists for standard genome sequencing and annotation.</title>
        <authorList>
            <consortium name="The Broad Institute Genomics Platform"/>
            <consortium name="The Broad Institute Genome Sequencing Center for Infectious Disease"/>
            <person name="Wu L."/>
            <person name="Ma J."/>
        </authorList>
    </citation>
    <scope>NUCLEOTIDE SEQUENCE [LARGE SCALE GENOMIC DNA]</scope>
    <source>
        <strain evidence="6">KCTC 23723</strain>
    </source>
</reference>
<feature type="domain" description="HTH lacI-type" evidence="4">
    <location>
        <begin position="2"/>
        <end position="56"/>
    </location>
</feature>
<dbReference type="InterPro" id="IPR046335">
    <property type="entry name" value="LacI/GalR-like_sensor"/>
</dbReference>
<dbReference type="Proteomes" id="UP000634667">
    <property type="component" value="Unassembled WGS sequence"/>
</dbReference>
<organism evidence="5 6">
    <name type="scientific">Alishewanella tabrizica</name>
    <dbReference type="NCBI Taxonomy" id="671278"/>
    <lineage>
        <taxon>Bacteria</taxon>
        <taxon>Pseudomonadati</taxon>
        <taxon>Pseudomonadota</taxon>
        <taxon>Gammaproteobacteria</taxon>
        <taxon>Alteromonadales</taxon>
        <taxon>Alteromonadaceae</taxon>
        <taxon>Alishewanella</taxon>
    </lineage>
</organism>
<dbReference type="SUPFAM" id="SSF53822">
    <property type="entry name" value="Periplasmic binding protein-like I"/>
    <property type="match status" value="1"/>
</dbReference>